<dbReference type="Gene3D" id="3.40.50.10320">
    <property type="entry name" value="LmbE-like"/>
    <property type="match status" value="1"/>
</dbReference>
<dbReference type="InterPro" id="IPR003737">
    <property type="entry name" value="GlcNAc_PI_deacetylase-related"/>
</dbReference>
<sequence>MTRATSMREPRPFSHRDAGCKESEWLLHPGWDDVPRLDLDAILKRHPRVVVLAPHPDDETLAIGATLSDLAAAGVYVTVIFLTYGGGDPVSIRRAEGEQAVSALGPGISMVWWDFPDAVLAEHESEICRRIASVIDARTTVLAPVECDGHGDHDAVARAALTAAGERGAALLHYPIWLWHWATPEEMDWARLRILTPTLHGRHSKARALSCYVSQLHSPDGDPIVGSSVLRRAARVVETVVVPDTTELADRVREDVLPGRARDLVAQPFEAMFADGEDDPWRFDDSLYERRRFDLVQACLGRAHYKRMLEIGCATGQLAERLAGRADELVAMDASETALRVARIRPVAVRWAHGAAPDDLPSGLFDAIIVSEVGYFLDGCELLATLRAVRRRLRDGGEILLAHWQGPVTDIPLDGATVHAQAAAVFDLPLRAHYADADLLIDVWGAPVSVHREQGDS</sequence>
<dbReference type="OrthoDB" id="116799at2"/>
<protein>
    <recommendedName>
        <fullName evidence="4">Methyltransferase domain-containing protein</fullName>
    </recommendedName>
</protein>
<organism evidence="2 3">
    <name type="scientific">Mycolicibacterium brumae</name>
    <dbReference type="NCBI Taxonomy" id="85968"/>
    <lineage>
        <taxon>Bacteria</taxon>
        <taxon>Bacillati</taxon>
        <taxon>Actinomycetota</taxon>
        <taxon>Actinomycetes</taxon>
        <taxon>Mycobacteriales</taxon>
        <taxon>Mycobacteriaceae</taxon>
        <taxon>Mycolicibacterium</taxon>
    </lineage>
</organism>
<proteinExistence type="predicted"/>
<accession>A0A2G5PET9</accession>
<dbReference type="GO" id="GO:0016811">
    <property type="term" value="F:hydrolase activity, acting on carbon-nitrogen (but not peptide) bonds, in linear amides"/>
    <property type="evidence" value="ECO:0007669"/>
    <property type="project" value="TreeGrafter"/>
</dbReference>
<dbReference type="SUPFAM" id="SSF102588">
    <property type="entry name" value="LmbE-like"/>
    <property type="match status" value="1"/>
</dbReference>
<comment type="caution">
    <text evidence="2">The sequence shown here is derived from an EMBL/GenBank/DDBJ whole genome shotgun (WGS) entry which is preliminary data.</text>
</comment>
<reference evidence="2 3" key="1">
    <citation type="journal article" date="2017" name="Infect. Genet. Evol.">
        <title>The new phylogeny of the genus Mycobacterium: The old and the news.</title>
        <authorList>
            <person name="Tortoli E."/>
            <person name="Fedrizzi T."/>
            <person name="Meehan C.J."/>
            <person name="Trovato A."/>
            <person name="Grottola A."/>
            <person name="Giacobazzi E."/>
            <person name="Serpini G.F."/>
            <person name="Tagliazucchi S."/>
            <person name="Fabio A."/>
            <person name="Bettua C."/>
            <person name="Bertorelli R."/>
            <person name="Frascaro F."/>
            <person name="De Sanctis V."/>
            <person name="Pecorari M."/>
            <person name="Jousson O."/>
            <person name="Segata N."/>
            <person name="Cirillo D.M."/>
        </authorList>
    </citation>
    <scope>NUCLEOTIDE SEQUENCE [LARGE SCALE GENOMIC DNA]</scope>
    <source>
        <strain evidence="2 3">CIP1034565</strain>
    </source>
</reference>
<dbReference type="Pfam" id="PF02585">
    <property type="entry name" value="PIG-L"/>
    <property type="match status" value="1"/>
</dbReference>
<keyword evidence="1" id="KW-0862">Zinc</keyword>
<dbReference type="AlphaFoldDB" id="A0A2G5PET9"/>
<evidence type="ECO:0000256" key="1">
    <source>
        <dbReference type="ARBA" id="ARBA00022833"/>
    </source>
</evidence>
<dbReference type="Pfam" id="PF05401">
    <property type="entry name" value="NodS"/>
    <property type="match status" value="1"/>
</dbReference>
<dbReference type="RefSeq" id="WP_090591713.1">
    <property type="nucleotide sequence ID" value="NZ_CP104302.1"/>
</dbReference>
<evidence type="ECO:0000313" key="3">
    <source>
        <dbReference type="Proteomes" id="UP000230551"/>
    </source>
</evidence>
<dbReference type="InterPro" id="IPR008715">
    <property type="entry name" value="SAM-MeTfrase_NodS-like"/>
</dbReference>
<dbReference type="GO" id="GO:0009312">
    <property type="term" value="P:oligosaccharide biosynthetic process"/>
    <property type="evidence" value="ECO:0007669"/>
    <property type="project" value="InterPro"/>
</dbReference>
<evidence type="ECO:0008006" key="4">
    <source>
        <dbReference type="Google" id="ProtNLM"/>
    </source>
</evidence>
<dbReference type="GO" id="GO:0016137">
    <property type="term" value="P:glycoside metabolic process"/>
    <property type="evidence" value="ECO:0007669"/>
    <property type="project" value="UniProtKB-ARBA"/>
</dbReference>
<dbReference type="PANTHER" id="PTHR12993:SF29">
    <property type="entry name" value="BLR3841 PROTEIN"/>
    <property type="match status" value="1"/>
</dbReference>
<dbReference type="STRING" id="85968.GCA_900073015_03191"/>
<dbReference type="PANTHER" id="PTHR12993">
    <property type="entry name" value="N-ACETYLGLUCOSAMINYL-PHOSPHATIDYLINOSITOL DE-N-ACETYLASE-RELATED"/>
    <property type="match status" value="1"/>
</dbReference>
<dbReference type="Proteomes" id="UP000230551">
    <property type="component" value="Unassembled WGS sequence"/>
</dbReference>
<dbReference type="GO" id="GO:0008757">
    <property type="term" value="F:S-adenosylmethionine-dependent methyltransferase activity"/>
    <property type="evidence" value="ECO:0007669"/>
    <property type="project" value="InterPro"/>
</dbReference>
<dbReference type="InterPro" id="IPR024078">
    <property type="entry name" value="LmbE-like_dom_sf"/>
</dbReference>
<dbReference type="EMBL" id="PDCN02000004">
    <property type="protein sequence ID" value="PIB76543.1"/>
    <property type="molecule type" value="Genomic_DNA"/>
</dbReference>
<keyword evidence="3" id="KW-1185">Reference proteome</keyword>
<gene>
    <name evidence="2" type="ORF">CQY22_005370</name>
</gene>
<dbReference type="CDD" id="cd02440">
    <property type="entry name" value="AdoMet_MTases"/>
    <property type="match status" value="1"/>
</dbReference>
<dbReference type="SUPFAM" id="SSF53335">
    <property type="entry name" value="S-adenosyl-L-methionine-dependent methyltransferases"/>
    <property type="match status" value="1"/>
</dbReference>
<name>A0A2G5PET9_9MYCO</name>
<evidence type="ECO:0000313" key="2">
    <source>
        <dbReference type="EMBL" id="PIB76543.1"/>
    </source>
</evidence>
<dbReference type="Gene3D" id="3.40.50.150">
    <property type="entry name" value="Vaccinia Virus protein VP39"/>
    <property type="match status" value="1"/>
</dbReference>
<dbReference type="InterPro" id="IPR029063">
    <property type="entry name" value="SAM-dependent_MTases_sf"/>
</dbReference>